<dbReference type="Proteomes" id="UP000468581">
    <property type="component" value="Unassembled WGS sequence"/>
</dbReference>
<evidence type="ECO:0000256" key="1">
    <source>
        <dbReference type="SAM" id="SignalP"/>
    </source>
</evidence>
<dbReference type="RefSeq" id="WP_163606446.1">
    <property type="nucleotide sequence ID" value="NZ_JAABOO010000002.1"/>
</dbReference>
<dbReference type="InterPro" id="IPR007497">
    <property type="entry name" value="SIMPL/DUF541"/>
</dbReference>
<dbReference type="InterPro" id="IPR052022">
    <property type="entry name" value="26kDa_periplasmic_antigen"/>
</dbReference>
<comment type="caution">
    <text evidence="2">The sequence shown here is derived from an EMBL/GenBank/DDBJ whole genome shotgun (WGS) entry which is preliminary data.</text>
</comment>
<feature type="chain" id="PRO_5026969748" evidence="1">
    <location>
        <begin position="19"/>
        <end position="227"/>
    </location>
</feature>
<gene>
    <name evidence="2" type="ORF">GWK08_08155</name>
</gene>
<name>A0A6P0USR4_9FLAO</name>
<dbReference type="GO" id="GO:0006974">
    <property type="term" value="P:DNA damage response"/>
    <property type="evidence" value="ECO:0007669"/>
    <property type="project" value="TreeGrafter"/>
</dbReference>
<evidence type="ECO:0000313" key="3">
    <source>
        <dbReference type="Proteomes" id="UP000468581"/>
    </source>
</evidence>
<protein>
    <submittedName>
        <fullName evidence="2">DUF541 domain-containing protein</fullName>
    </submittedName>
</protein>
<feature type="signal peptide" evidence="1">
    <location>
        <begin position="1"/>
        <end position="18"/>
    </location>
</feature>
<keyword evidence="3" id="KW-1185">Reference proteome</keyword>
<sequence length="227" mass="25291">MKKTILILLMTAMSTVHAQQNKIEPTVSVTGKGVVRVVPDEVSIRVRVEHTGKSAIEVKRQNDEVIDQVLKFCRQMKIDKKDVVTERINLNKNYDYQKKEYNYAANQALNIHLKDLEKYEALLQGLLDSGINRIDGIQFLSSEMEKHQAEARIRAVKNAKEKAVAYAGVLGQGVGKAITISENSAVSYPRPQYAELKATADFRGPSETIAIGEMSVSATVNIVFELN</sequence>
<dbReference type="Pfam" id="PF04402">
    <property type="entry name" value="SIMPL"/>
    <property type="match status" value="1"/>
</dbReference>
<dbReference type="AlphaFoldDB" id="A0A6P0USR4"/>
<dbReference type="Gene3D" id="3.30.110.170">
    <property type="entry name" value="Protein of unknown function (DUF541), domain 1"/>
    <property type="match status" value="1"/>
</dbReference>
<organism evidence="2 3">
    <name type="scientific">Leptobacterium flavescens</name>
    <dbReference type="NCBI Taxonomy" id="472055"/>
    <lineage>
        <taxon>Bacteria</taxon>
        <taxon>Pseudomonadati</taxon>
        <taxon>Bacteroidota</taxon>
        <taxon>Flavobacteriia</taxon>
        <taxon>Flavobacteriales</taxon>
        <taxon>Flavobacteriaceae</taxon>
        <taxon>Leptobacterium</taxon>
    </lineage>
</organism>
<accession>A0A6P0USR4</accession>
<reference evidence="2 3" key="1">
    <citation type="submission" date="2020-01" db="EMBL/GenBank/DDBJ databases">
        <title>Leptobacterium flavescens.</title>
        <authorList>
            <person name="Wang G."/>
        </authorList>
    </citation>
    <scope>NUCLEOTIDE SEQUENCE [LARGE SCALE GENOMIC DNA]</scope>
    <source>
        <strain evidence="2 3">KCTC 22160</strain>
    </source>
</reference>
<evidence type="ECO:0000313" key="2">
    <source>
        <dbReference type="EMBL" id="NER13406.1"/>
    </source>
</evidence>
<proteinExistence type="predicted"/>
<dbReference type="PANTHER" id="PTHR34387:SF1">
    <property type="entry name" value="PERIPLASMIC IMMUNOGENIC PROTEIN"/>
    <property type="match status" value="1"/>
</dbReference>
<keyword evidence="1" id="KW-0732">Signal</keyword>
<dbReference type="Gene3D" id="3.30.70.2970">
    <property type="entry name" value="Protein of unknown function (DUF541), domain 2"/>
    <property type="match status" value="1"/>
</dbReference>
<dbReference type="EMBL" id="JAABOO010000002">
    <property type="protein sequence ID" value="NER13406.1"/>
    <property type="molecule type" value="Genomic_DNA"/>
</dbReference>
<dbReference type="PANTHER" id="PTHR34387">
    <property type="entry name" value="SLR1258 PROTEIN"/>
    <property type="match status" value="1"/>
</dbReference>